<name>A0A8C4NF46_EPTBU</name>
<dbReference type="InterPro" id="IPR040210">
    <property type="entry name" value="Cep85/Cep85L"/>
</dbReference>
<protein>
    <submittedName>
        <fullName evidence="2">Uncharacterized protein</fullName>
    </submittedName>
</protein>
<sequence>MQTRVSQLATQNQDLLEQKLNLQDRLQMETEEHSTDLNRERMAAELRQEMRHCFSELQSLCSVLSKHFQGQDPNISQLLGIQSEFGVKVPIRRFVFYLRSMRRDLDELRALVCDRYAQSMAENCHLQ</sequence>
<evidence type="ECO:0000313" key="2">
    <source>
        <dbReference type="Ensembl" id="ENSEBUP00000002034.1"/>
    </source>
</evidence>
<dbReference type="PANTHER" id="PTHR31075">
    <property type="entry name" value="CENTROSOMAL PROTEIN OF 85 KDA"/>
    <property type="match status" value="1"/>
</dbReference>
<dbReference type="AlphaFoldDB" id="A0A8C4NF46"/>
<reference evidence="2" key="2">
    <citation type="submission" date="2025-09" db="UniProtKB">
        <authorList>
            <consortium name="Ensembl"/>
        </authorList>
    </citation>
    <scope>IDENTIFICATION</scope>
</reference>
<keyword evidence="1" id="KW-0175">Coiled coil</keyword>
<evidence type="ECO:0000256" key="1">
    <source>
        <dbReference type="SAM" id="Coils"/>
    </source>
</evidence>
<dbReference type="PANTHER" id="PTHR31075:SF4">
    <property type="entry name" value="CENTROSOMAL PROTEIN OF 85 KDA"/>
    <property type="match status" value="1"/>
</dbReference>
<dbReference type="Proteomes" id="UP000694388">
    <property type="component" value="Unplaced"/>
</dbReference>
<proteinExistence type="predicted"/>
<reference evidence="2" key="1">
    <citation type="submission" date="2025-08" db="UniProtKB">
        <authorList>
            <consortium name="Ensembl"/>
        </authorList>
    </citation>
    <scope>IDENTIFICATION</scope>
</reference>
<dbReference type="OMA" id="SMAENCH"/>
<accession>A0A8C4NF46</accession>
<evidence type="ECO:0000313" key="3">
    <source>
        <dbReference type="Proteomes" id="UP000694388"/>
    </source>
</evidence>
<organism evidence="2 3">
    <name type="scientific">Eptatretus burgeri</name>
    <name type="common">Inshore hagfish</name>
    <dbReference type="NCBI Taxonomy" id="7764"/>
    <lineage>
        <taxon>Eukaryota</taxon>
        <taxon>Metazoa</taxon>
        <taxon>Chordata</taxon>
        <taxon>Craniata</taxon>
        <taxon>Vertebrata</taxon>
        <taxon>Cyclostomata</taxon>
        <taxon>Myxini</taxon>
        <taxon>Myxiniformes</taxon>
        <taxon>Myxinidae</taxon>
        <taxon>Eptatretinae</taxon>
        <taxon>Eptatretus</taxon>
    </lineage>
</organism>
<dbReference type="GO" id="GO:0005813">
    <property type="term" value="C:centrosome"/>
    <property type="evidence" value="ECO:0007669"/>
    <property type="project" value="TreeGrafter"/>
</dbReference>
<dbReference type="Ensembl" id="ENSEBUT00000002380.1">
    <property type="protein sequence ID" value="ENSEBUP00000002034.1"/>
    <property type="gene ID" value="ENSEBUG00000001613.1"/>
</dbReference>
<keyword evidence="3" id="KW-1185">Reference proteome</keyword>
<feature type="coiled-coil region" evidence="1">
    <location>
        <begin position="5"/>
        <end position="32"/>
    </location>
</feature>
<dbReference type="GeneTree" id="ENSGT00620000087993"/>